<evidence type="ECO:0000313" key="6">
    <source>
        <dbReference type="EMBL" id="TQV70781.1"/>
    </source>
</evidence>
<dbReference type="AlphaFoldDB" id="A0A545T0R1"/>
<dbReference type="PANTHER" id="PTHR30537">
    <property type="entry name" value="HTH-TYPE TRANSCRIPTIONAL REGULATOR"/>
    <property type="match status" value="1"/>
</dbReference>
<dbReference type="PANTHER" id="PTHR30537:SF5">
    <property type="entry name" value="HTH-TYPE TRANSCRIPTIONAL ACTIVATOR TTDR-RELATED"/>
    <property type="match status" value="1"/>
</dbReference>
<dbReference type="InterPro" id="IPR000847">
    <property type="entry name" value="LysR_HTH_N"/>
</dbReference>
<evidence type="ECO:0000256" key="3">
    <source>
        <dbReference type="ARBA" id="ARBA00023125"/>
    </source>
</evidence>
<evidence type="ECO:0000256" key="1">
    <source>
        <dbReference type="ARBA" id="ARBA00009437"/>
    </source>
</evidence>
<evidence type="ECO:0000313" key="7">
    <source>
        <dbReference type="Proteomes" id="UP000319732"/>
    </source>
</evidence>
<dbReference type="PROSITE" id="PS50931">
    <property type="entry name" value="HTH_LYSR"/>
    <property type="match status" value="1"/>
</dbReference>
<reference evidence="6 7" key="1">
    <citation type="submission" date="2019-06" db="EMBL/GenBank/DDBJ databases">
        <title>Whole genome sequence for Cellvibrionaceae sp. R142.</title>
        <authorList>
            <person name="Wang G."/>
        </authorList>
    </citation>
    <scope>NUCLEOTIDE SEQUENCE [LARGE SCALE GENOMIC DNA]</scope>
    <source>
        <strain evidence="6 7">R142</strain>
    </source>
</reference>
<feature type="domain" description="HTH lysR-type" evidence="5">
    <location>
        <begin position="1"/>
        <end position="59"/>
    </location>
</feature>
<dbReference type="FunFam" id="1.10.10.10:FF:000001">
    <property type="entry name" value="LysR family transcriptional regulator"/>
    <property type="match status" value="1"/>
</dbReference>
<name>A0A545T0R1_9GAMM</name>
<sequence length="300" mass="33459">MDKLAAIEAFVATVKENGFSPAARKMGVATSSVTRLVNNLERELGTTLLNRSTRRVVLTAAGEVFYEQARYVLQNLHHAEDTVRDLDSAARGRLRISMPVALGRLCIMPILHQLVKTYPDITLDLQLSDEPIDIQAHDIDAAIRIGDLPCAGTLVATQLLPQRRHIVGSPQYLKRRGVPQKPADLQQHSCLAYNYGSSVDYWHFAKSDRLDRVEDIPLNPVLRANNSEVLLAAVKQDLGLALLPDWLLKIDIDSGDVVVVLNQYIANPRSMQPAIYIVYPENRRSMKKIRVLVDALKEGI</sequence>
<gene>
    <name evidence="6" type="ORF">FKG94_20865</name>
</gene>
<dbReference type="Proteomes" id="UP000319732">
    <property type="component" value="Unassembled WGS sequence"/>
</dbReference>
<dbReference type="OrthoDB" id="9786526at2"/>
<accession>A0A545T0R1</accession>
<dbReference type="EMBL" id="VHSG01000023">
    <property type="protein sequence ID" value="TQV70781.1"/>
    <property type="molecule type" value="Genomic_DNA"/>
</dbReference>
<proteinExistence type="inferred from homology"/>
<keyword evidence="2" id="KW-0805">Transcription regulation</keyword>
<dbReference type="SUPFAM" id="SSF53850">
    <property type="entry name" value="Periplasmic binding protein-like II"/>
    <property type="match status" value="1"/>
</dbReference>
<evidence type="ECO:0000259" key="5">
    <source>
        <dbReference type="PROSITE" id="PS50931"/>
    </source>
</evidence>
<comment type="caution">
    <text evidence="6">The sequence shown here is derived from an EMBL/GenBank/DDBJ whole genome shotgun (WGS) entry which is preliminary data.</text>
</comment>
<organism evidence="6 7">
    <name type="scientific">Exilibacterium tricleocarpae</name>
    <dbReference type="NCBI Taxonomy" id="2591008"/>
    <lineage>
        <taxon>Bacteria</taxon>
        <taxon>Pseudomonadati</taxon>
        <taxon>Pseudomonadota</taxon>
        <taxon>Gammaproteobacteria</taxon>
        <taxon>Cellvibrionales</taxon>
        <taxon>Cellvibrionaceae</taxon>
        <taxon>Exilibacterium</taxon>
    </lineage>
</organism>
<dbReference type="GO" id="GO:0003700">
    <property type="term" value="F:DNA-binding transcription factor activity"/>
    <property type="evidence" value="ECO:0007669"/>
    <property type="project" value="InterPro"/>
</dbReference>
<keyword evidence="4" id="KW-0804">Transcription</keyword>
<dbReference type="Gene3D" id="3.40.190.290">
    <property type="match status" value="1"/>
</dbReference>
<dbReference type="InterPro" id="IPR036390">
    <property type="entry name" value="WH_DNA-bd_sf"/>
</dbReference>
<dbReference type="RefSeq" id="WP_142928882.1">
    <property type="nucleotide sequence ID" value="NZ_ML660101.1"/>
</dbReference>
<dbReference type="GO" id="GO:0006351">
    <property type="term" value="P:DNA-templated transcription"/>
    <property type="evidence" value="ECO:0007669"/>
    <property type="project" value="TreeGrafter"/>
</dbReference>
<dbReference type="InterPro" id="IPR036388">
    <property type="entry name" value="WH-like_DNA-bd_sf"/>
</dbReference>
<comment type="similarity">
    <text evidence="1">Belongs to the LysR transcriptional regulatory family.</text>
</comment>
<keyword evidence="7" id="KW-1185">Reference proteome</keyword>
<dbReference type="Pfam" id="PF03466">
    <property type="entry name" value="LysR_substrate"/>
    <property type="match status" value="1"/>
</dbReference>
<dbReference type="Pfam" id="PF00126">
    <property type="entry name" value="HTH_1"/>
    <property type="match status" value="1"/>
</dbReference>
<evidence type="ECO:0000256" key="2">
    <source>
        <dbReference type="ARBA" id="ARBA00023015"/>
    </source>
</evidence>
<dbReference type="SUPFAM" id="SSF46785">
    <property type="entry name" value="Winged helix' DNA-binding domain"/>
    <property type="match status" value="1"/>
</dbReference>
<dbReference type="Gene3D" id="1.10.10.10">
    <property type="entry name" value="Winged helix-like DNA-binding domain superfamily/Winged helix DNA-binding domain"/>
    <property type="match status" value="1"/>
</dbReference>
<dbReference type="GO" id="GO:0043565">
    <property type="term" value="F:sequence-specific DNA binding"/>
    <property type="evidence" value="ECO:0007669"/>
    <property type="project" value="TreeGrafter"/>
</dbReference>
<dbReference type="CDD" id="cd08422">
    <property type="entry name" value="PBP2_CrgA_like"/>
    <property type="match status" value="1"/>
</dbReference>
<dbReference type="InterPro" id="IPR005119">
    <property type="entry name" value="LysR_subst-bd"/>
</dbReference>
<keyword evidence="3" id="KW-0238">DNA-binding</keyword>
<protein>
    <submittedName>
        <fullName evidence="6">LysR family transcriptional regulator</fullName>
    </submittedName>
</protein>
<evidence type="ECO:0000256" key="4">
    <source>
        <dbReference type="ARBA" id="ARBA00023163"/>
    </source>
</evidence>
<dbReference type="InterPro" id="IPR058163">
    <property type="entry name" value="LysR-type_TF_proteobact-type"/>
</dbReference>